<protein>
    <submittedName>
        <fullName evidence="2">Immunoglobulin-like domain-containing protein</fullName>
    </submittedName>
</protein>
<dbReference type="Proteomes" id="UP001292116">
    <property type="component" value="Unassembled WGS sequence"/>
</dbReference>
<dbReference type="RefSeq" id="WP_322506357.1">
    <property type="nucleotide sequence ID" value="NZ_JAXUBM010000072.1"/>
</dbReference>
<reference evidence="2 3" key="1">
    <citation type="submission" date="2023-11" db="EMBL/GenBank/DDBJ databases">
        <title>Draft genomes analysis of Pseudomonas asiatica isolated from milk, feces and farm soil of cows suffering from clinical mastitis.</title>
        <authorList>
            <person name="Rahman T."/>
            <person name="Das Z.C."/>
            <person name="Hoque M.N."/>
        </authorList>
    </citation>
    <scope>NUCLEOTIDE SEQUENCE [LARGE SCALE GENOMIC DNA]</scope>
    <source>
        <strain evidence="2 3">2F2</strain>
    </source>
</reference>
<organism evidence="2 3">
    <name type="scientific">Pseudomonas asiatica</name>
    <dbReference type="NCBI Taxonomy" id="2219225"/>
    <lineage>
        <taxon>Bacteria</taxon>
        <taxon>Pseudomonadati</taxon>
        <taxon>Pseudomonadota</taxon>
        <taxon>Gammaproteobacteria</taxon>
        <taxon>Pseudomonadales</taxon>
        <taxon>Pseudomonadaceae</taxon>
        <taxon>Pseudomonas</taxon>
    </lineage>
</organism>
<name>A0ABU5L669_9PSED</name>
<dbReference type="Pfam" id="PF20579">
    <property type="entry name" value="LapA"/>
    <property type="match status" value="5"/>
</dbReference>
<proteinExistence type="predicted"/>
<feature type="domain" description="LapA adhesin" evidence="1">
    <location>
        <begin position="417"/>
        <end position="469"/>
    </location>
</feature>
<gene>
    <name evidence="2" type="ORF">SOW75_26180</name>
</gene>
<feature type="non-terminal residue" evidence="2">
    <location>
        <position position="1"/>
    </location>
</feature>
<feature type="domain" description="LapA adhesin" evidence="1">
    <location>
        <begin position="74"/>
        <end position="175"/>
    </location>
</feature>
<accession>A0ABU5L669</accession>
<feature type="domain" description="LapA adhesin" evidence="1">
    <location>
        <begin position="193"/>
        <end position="290"/>
    </location>
</feature>
<sequence length="472" mass="47573">TVTLSNGQTLTFAKDATTATTAPFVAQSDDVYRDGETQTVSVIDAGNHNFENLNTSATTTITVSDTVDTVKAELSISPNPAVEGQAVTYTITLTGPAGADLTQHGGLDIELSNGKVVHIAAGQISGSQSGVLADNVYVGSSAPGIAINGITEQGTGKQVFENLVKGDPVTLQITDEPGTPGNPGTPGTPNGGDEVTLTLTGNTVQEGNTTTITGTLSHPAGQAFTVTLSNGQTLSFAKDATTATTAPFVAQSDDVFRDGETQTISVTNAGSHNFENLNTSATTTVTVSDTVDTVKAELSISPNPAVEGQTVTYTITLTGPAGADLTQHGGLDIELSNGKVVHIAAGQISGSQSGVLADNVYVGSSAPSIAINGITEQGAGKQVFENLVKGDPVTLQITDEPGTPGNPGTPGTPNGGDEVTLTLTGNAVQEGNTTTITGTLSHPAGQAFTVTLSNGQTLTFAKDATTATTAPF</sequence>
<evidence type="ECO:0000259" key="1">
    <source>
        <dbReference type="Pfam" id="PF20579"/>
    </source>
</evidence>
<evidence type="ECO:0000313" key="3">
    <source>
        <dbReference type="Proteomes" id="UP001292116"/>
    </source>
</evidence>
<comment type="caution">
    <text evidence="2">The sequence shown here is derived from an EMBL/GenBank/DDBJ whole genome shotgun (WGS) entry which is preliminary data.</text>
</comment>
<feature type="non-terminal residue" evidence="2">
    <location>
        <position position="472"/>
    </location>
</feature>
<evidence type="ECO:0000313" key="2">
    <source>
        <dbReference type="EMBL" id="MDZ5741665.1"/>
    </source>
</evidence>
<feature type="domain" description="LapA adhesin" evidence="1">
    <location>
        <begin position="298"/>
        <end position="399"/>
    </location>
</feature>
<feature type="domain" description="LapA adhesin" evidence="1">
    <location>
        <begin position="1"/>
        <end position="66"/>
    </location>
</feature>
<dbReference type="InterPro" id="IPR046779">
    <property type="entry name" value="LapA_adhesin_dom"/>
</dbReference>
<dbReference type="EMBL" id="JAXUBM010000072">
    <property type="protein sequence ID" value="MDZ5741665.1"/>
    <property type="molecule type" value="Genomic_DNA"/>
</dbReference>
<keyword evidence="3" id="KW-1185">Reference proteome</keyword>